<keyword evidence="3" id="KW-1185">Reference proteome</keyword>
<dbReference type="InterPro" id="IPR004045">
    <property type="entry name" value="Glutathione_S-Trfase_N"/>
</dbReference>
<gene>
    <name evidence="2" type="ORF">CYMTET_25391</name>
</gene>
<proteinExistence type="predicted"/>
<dbReference type="CDD" id="cd00570">
    <property type="entry name" value="GST_N_family"/>
    <property type="match status" value="1"/>
</dbReference>
<protein>
    <recommendedName>
        <fullName evidence="1">GST N-terminal domain-containing protein</fullName>
    </recommendedName>
</protein>
<dbReference type="Pfam" id="PF13409">
    <property type="entry name" value="GST_N_2"/>
    <property type="match status" value="1"/>
</dbReference>
<feature type="domain" description="GST N-terminal" evidence="1">
    <location>
        <begin position="50"/>
        <end position="73"/>
    </location>
</feature>
<dbReference type="Gene3D" id="3.40.30.10">
    <property type="entry name" value="Glutaredoxin"/>
    <property type="match status" value="1"/>
</dbReference>
<dbReference type="Proteomes" id="UP001190700">
    <property type="component" value="Unassembled WGS sequence"/>
</dbReference>
<evidence type="ECO:0000313" key="3">
    <source>
        <dbReference type="Proteomes" id="UP001190700"/>
    </source>
</evidence>
<accession>A0AAE0FU63</accession>
<feature type="non-terminal residue" evidence="2">
    <location>
        <position position="1"/>
    </location>
</feature>
<dbReference type="AlphaFoldDB" id="A0AAE0FU63"/>
<comment type="caution">
    <text evidence="2">The sequence shown here is derived from an EMBL/GenBank/DDBJ whole genome shotgun (WGS) entry which is preliminary data.</text>
</comment>
<evidence type="ECO:0000313" key="2">
    <source>
        <dbReference type="EMBL" id="KAK3265959.1"/>
    </source>
</evidence>
<reference evidence="2 3" key="1">
    <citation type="journal article" date="2015" name="Genome Biol. Evol.">
        <title>Comparative Genomics of a Bacterivorous Green Alga Reveals Evolutionary Causalities and Consequences of Phago-Mixotrophic Mode of Nutrition.</title>
        <authorList>
            <person name="Burns J.A."/>
            <person name="Paasch A."/>
            <person name="Narechania A."/>
            <person name="Kim E."/>
        </authorList>
    </citation>
    <scope>NUCLEOTIDE SEQUENCE [LARGE SCALE GENOMIC DNA]</scope>
    <source>
        <strain evidence="2 3">PLY_AMNH</strain>
    </source>
</reference>
<dbReference type="InterPro" id="IPR036249">
    <property type="entry name" value="Thioredoxin-like_sf"/>
</dbReference>
<organism evidence="2 3">
    <name type="scientific">Cymbomonas tetramitiformis</name>
    <dbReference type="NCBI Taxonomy" id="36881"/>
    <lineage>
        <taxon>Eukaryota</taxon>
        <taxon>Viridiplantae</taxon>
        <taxon>Chlorophyta</taxon>
        <taxon>Pyramimonadophyceae</taxon>
        <taxon>Pyramimonadales</taxon>
        <taxon>Pyramimonadaceae</taxon>
        <taxon>Cymbomonas</taxon>
    </lineage>
</organism>
<sequence>TTTKSPELAAYSLRQNLVPSSAPGSWVESSGEGDPPSDKRVVFYRDTNAWCPFCERVWLALEEKQIDYDSERHAAKGGSIQ</sequence>
<evidence type="ECO:0000259" key="1">
    <source>
        <dbReference type="Pfam" id="PF13409"/>
    </source>
</evidence>
<dbReference type="EMBL" id="LGRX02013555">
    <property type="protein sequence ID" value="KAK3265959.1"/>
    <property type="molecule type" value="Genomic_DNA"/>
</dbReference>
<name>A0AAE0FU63_9CHLO</name>
<dbReference type="SUPFAM" id="SSF52833">
    <property type="entry name" value="Thioredoxin-like"/>
    <property type="match status" value="1"/>
</dbReference>